<keyword evidence="3" id="KW-1185">Reference proteome</keyword>
<feature type="compositionally biased region" description="Basic residues" evidence="1">
    <location>
        <begin position="10"/>
        <end position="27"/>
    </location>
</feature>
<protein>
    <submittedName>
        <fullName evidence="2">Uncharacterized protein</fullName>
    </submittedName>
</protein>
<evidence type="ECO:0000313" key="2">
    <source>
        <dbReference type="EMBL" id="CCG04412.1"/>
    </source>
</evidence>
<reference evidence="3" key="2">
    <citation type="submission" date="2012-02" db="EMBL/GenBank/DDBJ databases">
        <title>Complete genome sequence of Blastococcus saxobsidens strain DD2.</title>
        <authorList>
            <person name="Genoscope."/>
        </authorList>
    </citation>
    <scope>NUCLEOTIDE SEQUENCE [LARGE SCALE GENOMIC DNA]</scope>
    <source>
        <strain evidence="3">DD2</strain>
    </source>
</reference>
<evidence type="ECO:0000256" key="1">
    <source>
        <dbReference type="SAM" id="MobiDB-lite"/>
    </source>
</evidence>
<proteinExistence type="predicted"/>
<organism evidence="2 3">
    <name type="scientific">Blastococcus saxobsidens (strain DD2)</name>
    <dbReference type="NCBI Taxonomy" id="1146883"/>
    <lineage>
        <taxon>Bacteria</taxon>
        <taxon>Bacillati</taxon>
        <taxon>Actinomycetota</taxon>
        <taxon>Actinomycetes</taxon>
        <taxon>Geodermatophilales</taxon>
        <taxon>Geodermatophilaceae</taxon>
        <taxon>Blastococcus</taxon>
    </lineage>
</organism>
<name>H6RU02_BLASD</name>
<dbReference type="KEGG" id="bsd:BLASA_3550"/>
<dbReference type="EMBL" id="FO117623">
    <property type="protein sequence ID" value="CCG04412.1"/>
    <property type="molecule type" value="Genomic_DNA"/>
</dbReference>
<dbReference type="Proteomes" id="UP000007517">
    <property type="component" value="Chromosome"/>
</dbReference>
<dbReference type="AlphaFoldDB" id="H6RU02"/>
<reference evidence="2 3" key="1">
    <citation type="journal article" date="2012" name="J. Bacteriol.">
        <title>Genome Sequence of Blastococcus saxobsidens DD2, a Stone-Inhabiting Bacterium.</title>
        <authorList>
            <person name="Chouaia B."/>
            <person name="Crotti E."/>
            <person name="Brusetti L."/>
            <person name="Daffonchio D."/>
            <person name="Essoussi I."/>
            <person name="Nouioui I."/>
            <person name="Sbissi I."/>
            <person name="Ghodhbane-Gtari F."/>
            <person name="Gtari M."/>
            <person name="Vacherie B."/>
            <person name="Barbe V."/>
            <person name="Medigue C."/>
            <person name="Gury J."/>
            <person name="Pujic P."/>
            <person name="Normand P."/>
        </authorList>
    </citation>
    <scope>NUCLEOTIDE SEQUENCE [LARGE SCALE GENOMIC DNA]</scope>
    <source>
        <strain evidence="2 3">DD2</strain>
    </source>
</reference>
<feature type="compositionally biased region" description="Basic and acidic residues" evidence="1">
    <location>
        <begin position="29"/>
        <end position="45"/>
    </location>
</feature>
<sequence length="203" mass="22043">MGGAAGAGHHDRRRRGVARRRPARPGARRGADPPRDRGHPRRGERGPAMTDAVHDRAAGRPFPELPDDEFSVLAEPGTVGAGLRRIRELCSETPGVSAKHVVAALHHHRPSLVPLLSRPTRWQLLPHVREGDSSVEAVIHREIRANRAALSLLQERVADLLHGDAPLTVLRLHDVLLWLSATLRLSHAVALGQAAVQPGSRPV</sequence>
<feature type="region of interest" description="Disordered" evidence="1">
    <location>
        <begin position="1"/>
        <end position="52"/>
    </location>
</feature>
<evidence type="ECO:0000313" key="3">
    <source>
        <dbReference type="Proteomes" id="UP000007517"/>
    </source>
</evidence>
<accession>H6RU02</accession>
<dbReference type="HOGENOM" id="CLU_1346747_0_0_11"/>
<gene>
    <name evidence="2" type="ordered locus">BLASA_3550</name>
</gene>
<dbReference type="STRING" id="1146883.BLASA_3550"/>